<dbReference type="InterPro" id="IPR036678">
    <property type="entry name" value="MutS_con_dom_sf"/>
</dbReference>
<dbReference type="AlphaFoldDB" id="A0AAE9MU23"/>
<evidence type="ECO:0000256" key="8">
    <source>
        <dbReference type="ARBA" id="ARBA00024647"/>
    </source>
</evidence>
<reference evidence="15" key="1">
    <citation type="submission" date="2019-04" db="EMBL/GenBank/DDBJ databases">
        <title>Whole genome sequencing of oral phylogroup 2 treponemes.</title>
        <authorList>
            <person name="Chan Y."/>
            <person name="Zeng H.H."/>
            <person name="Yu X.L."/>
            <person name="Leung W.K."/>
            <person name="Watt R.M."/>
        </authorList>
    </citation>
    <scope>NUCLEOTIDE SEQUENCE</scope>
    <source>
        <strain evidence="15">OMZ 835</strain>
        <strain evidence="14">OMZ 847</strain>
    </source>
</reference>
<dbReference type="InterPro" id="IPR000432">
    <property type="entry name" value="DNA_mismatch_repair_MutS_C"/>
</dbReference>
<comment type="similarity">
    <text evidence="1 9 10">Belongs to the DNA mismatch repair MutS family.</text>
</comment>
<dbReference type="Pfam" id="PF01624">
    <property type="entry name" value="MutS_I"/>
    <property type="match status" value="1"/>
</dbReference>
<feature type="binding site" evidence="9">
    <location>
        <begin position="657"/>
        <end position="664"/>
    </location>
    <ligand>
        <name>ATP</name>
        <dbReference type="ChEBI" id="CHEBI:30616"/>
    </ligand>
</feature>
<dbReference type="GO" id="GO:0005524">
    <property type="term" value="F:ATP binding"/>
    <property type="evidence" value="ECO:0007669"/>
    <property type="project" value="UniProtKB-UniRule"/>
</dbReference>
<dbReference type="EMBL" id="CP038804">
    <property type="protein sequence ID" value="UTY34679.1"/>
    <property type="molecule type" value="Genomic_DNA"/>
</dbReference>
<dbReference type="InterPro" id="IPR045076">
    <property type="entry name" value="MutS"/>
</dbReference>
<protein>
    <recommendedName>
        <fullName evidence="2 9">DNA mismatch repair protein MutS</fullName>
    </recommendedName>
</protein>
<evidence type="ECO:0000259" key="13">
    <source>
        <dbReference type="PROSITE" id="PS00486"/>
    </source>
</evidence>
<feature type="domain" description="DNA mismatch repair proteins mutS family" evidence="13">
    <location>
        <begin position="731"/>
        <end position="747"/>
    </location>
</feature>
<feature type="region of interest" description="Disordered" evidence="12">
    <location>
        <begin position="622"/>
        <end position="651"/>
    </location>
</feature>
<evidence type="ECO:0000256" key="10">
    <source>
        <dbReference type="RuleBase" id="RU003756"/>
    </source>
</evidence>
<dbReference type="NCBIfam" id="NF003810">
    <property type="entry name" value="PRK05399.1"/>
    <property type="match status" value="1"/>
</dbReference>
<feature type="compositionally biased region" description="Basic and acidic residues" evidence="12">
    <location>
        <begin position="628"/>
        <end position="646"/>
    </location>
</feature>
<dbReference type="SMART" id="SM00533">
    <property type="entry name" value="MUTSd"/>
    <property type="match status" value="1"/>
</dbReference>
<dbReference type="Pfam" id="PF05190">
    <property type="entry name" value="MutS_IV"/>
    <property type="match status" value="1"/>
</dbReference>
<evidence type="ECO:0000256" key="3">
    <source>
        <dbReference type="ARBA" id="ARBA00022741"/>
    </source>
</evidence>
<dbReference type="Pfam" id="PF05192">
    <property type="entry name" value="MutS_III"/>
    <property type="match status" value="1"/>
</dbReference>
<dbReference type="PANTHER" id="PTHR11361:SF34">
    <property type="entry name" value="DNA MISMATCH REPAIR PROTEIN MSH1, MITOCHONDRIAL"/>
    <property type="match status" value="1"/>
</dbReference>
<dbReference type="InterPro" id="IPR007860">
    <property type="entry name" value="DNA_mmatch_repair_MutS_con_dom"/>
</dbReference>
<evidence type="ECO:0000256" key="5">
    <source>
        <dbReference type="ARBA" id="ARBA00022840"/>
    </source>
</evidence>
<dbReference type="InterPro" id="IPR016151">
    <property type="entry name" value="DNA_mismatch_repair_MutS_N"/>
</dbReference>
<sequence length="909" mass="101912">MNKPQTPMMRQYLSIKAKYKDEILFFRLGDFYEMFFDEAVEVSRILNLTLTKRTDVPMCGIPYHAAKIYIARLLRAGKKIAICEQVTEPVAGGLTERKVVEVITPGTVAEDDFLEQGSNNYLAAVYCSNKKTEGNSGTDYYTGFAYIDVTTGNFFATSFPKSDFKEQFLKEIGRINPKEILIQQSLQSELPALKQILSEFPSMIQNFYPDWSFNPDQAEKRLCSLFGTENLKGFLLDIDSPEVPPAGLLIQYLEEISGRSISHISGIKIYAESDFVSLDDSTRKNLELLSNLRDNSTSYSLFESVNYTRTAIGTRLLRRRISYPLRSKIEIDKRLDKVNSLFKDGKASAIIRDTLSSILDIERLAGRIAMKKTHGKDLLALKQSLKSIIKINAFIEEKKLDFLQLNDEEKKLLNEIYELLERAINEDCTIALNDGKLIKKGFSKKVDAIKNIKENAHEILEKYLDDERKKTGINNLKIKYNRMMGYFLEVSLGNISAVPDYFIRQRSLSNADRFTTETLQQIEDNINNSEERLIEAEKDAFDEVCSEIGSHHRFLQKLAEEVAELDVNQSFAQAAVLHAWTRPELCEDSGILNIINGRHPVVENHLRAGDFVPNSIELLSGEDDSYLDDDRPDSGQDSKSPDKDSNKNIPSFAVITGPNMAGKSTFLRQTALICLLAQIGSFVPAEKAVLSPVDKIFCRVGATDNLARGESTFLVEMIETAYILNSATRNSLVIMDEVGRGTSMEDGLAIAQAVSEHLLNTIKAKTLFATHYHELTRLEHKKIINLKLDVLEAEGKIVFLKKVVPGAAGNSYGIHVAGLAGIPQSVLTRAENLLYMRSRFQNEENIQKTDSALQGAEIASLSAPSAKNLSLFPEEELILNEILSTNPDETAPIKALQLIASWKSRLSGR</sequence>
<dbReference type="InterPro" id="IPR007695">
    <property type="entry name" value="DNA_mismatch_repair_MutS-lik_N"/>
</dbReference>
<dbReference type="Gene3D" id="3.40.50.300">
    <property type="entry name" value="P-loop containing nucleotide triphosphate hydrolases"/>
    <property type="match status" value="1"/>
</dbReference>
<dbReference type="PANTHER" id="PTHR11361">
    <property type="entry name" value="DNA MISMATCH REPAIR PROTEIN MUTS FAMILY MEMBER"/>
    <property type="match status" value="1"/>
</dbReference>
<dbReference type="InterPro" id="IPR007861">
    <property type="entry name" value="DNA_mismatch_repair_MutS_clamp"/>
</dbReference>
<dbReference type="InterPro" id="IPR036187">
    <property type="entry name" value="DNA_mismatch_repair_MutS_sf"/>
</dbReference>
<feature type="coiled-coil region" evidence="11">
    <location>
        <begin position="395"/>
        <end position="426"/>
    </location>
</feature>
<evidence type="ECO:0000313" key="14">
    <source>
        <dbReference type="EMBL" id="UTY29823.1"/>
    </source>
</evidence>
<dbReference type="SMART" id="SM00534">
    <property type="entry name" value="MUTSac"/>
    <property type="match status" value="1"/>
</dbReference>
<keyword evidence="5 9" id="KW-0067">ATP-binding</keyword>
<keyword evidence="11" id="KW-0175">Coiled coil</keyword>
<dbReference type="Gene3D" id="3.30.420.110">
    <property type="entry name" value="MutS, connector domain"/>
    <property type="match status" value="1"/>
</dbReference>
<gene>
    <name evidence="9 15" type="primary">mutS</name>
    <name evidence="15" type="ORF">E4N74_12220</name>
    <name evidence="14" type="ORF">E4N76_13260</name>
</gene>
<dbReference type="InterPro" id="IPR005748">
    <property type="entry name" value="DNA_mismatch_repair_MutS"/>
</dbReference>
<organism evidence="15 16">
    <name type="scientific">Treponema putidum</name>
    <dbReference type="NCBI Taxonomy" id="221027"/>
    <lineage>
        <taxon>Bacteria</taxon>
        <taxon>Pseudomonadati</taxon>
        <taxon>Spirochaetota</taxon>
        <taxon>Spirochaetia</taxon>
        <taxon>Spirochaetales</taxon>
        <taxon>Treponemataceae</taxon>
        <taxon>Treponema</taxon>
    </lineage>
</organism>
<comment type="function">
    <text evidence="8 9">This protein is involved in the repair of mismatches in DNA. It is possible that it carries out the mismatch recognition step. This protein has a weak ATPase activity.</text>
</comment>
<evidence type="ECO:0000313" key="17">
    <source>
        <dbReference type="Proteomes" id="UP001059401"/>
    </source>
</evidence>
<dbReference type="InterPro" id="IPR007696">
    <property type="entry name" value="DNA_mismatch_repair_MutS_core"/>
</dbReference>
<dbReference type="PIRSF" id="PIRSF037677">
    <property type="entry name" value="DNA_mis_repair_Msh6"/>
    <property type="match status" value="1"/>
</dbReference>
<dbReference type="InterPro" id="IPR017261">
    <property type="entry name" value="DNA_mismatch_repair_MutS/MSH"/>
</dbReference>
<evidence type="ECO:0000256" key="12">
    <source>
        <dbReference type="SAM" id="MobiDB-lite"/>
    </source>
</evidence>
<dbReference type="GO" id="GO:0140664">
    <property type="term" value="F:ATP-dependent DNA damage sensor activity"/>
    <property type="evidence" value="ECO:0007669"/>
    <property type="project" value="InterPro"/>
</dbReference>
<dbReference type="HAMAP" id="MF_00096">
    <property type="entry name" value="MutS"/>
    <property type="match status" value="1"/>
</dbReference>
<dbReference type="SUPFAM" id="SSF52540">
    <property type="entry name" value="P-loop containing nucleoside triphosphate hydrolases"/>
    <property type="match status" value="1"/>
</dbReference>
<name>A0AAE9MU23_9SPIR</name>
<evidence type="ECO:0000256" key="4">
    <source>
        <dbReference type="ARBA" id="ARBA00022763"/>
    </source>
</evidence>
<dbReference type="SUPFAM" id="SSF55271">
    <property type="entry name" value="DNA repair protein MutS, domain I"/>
    <property type="match status" value="1"/>
</dbReference>
<evidence type="ECO:0000256" key="9">
    <source>
        <dbReference type="HAMAP-Rule" id="MF_00096"/>
    </source>
</evidence>
<evidence type="ECO:0000256" key="2">
    <source>
        <dbReference type="ARBA" id="ARBA00021982"/>
    </source>
</evidence>
<proteinExistence type="inferred from homology"/>
<dbReference type="Proteomes" id="UP001058682">
    <property type="component" value="Chromosome"/>
</dbReference>
<evidence type="ECO:0000256" key="7">
    <source>
        <dbReference type="ARBA" id="ARBA00023204"/>
    </source>
</evidence>
<dbReference type="EMBL" id="CP038802">
    <property type="protein sequence ID" value="UTY29823.1"/>
    <property type="molecule type" value="Genomic_DNA"/>
</dbReference>
<evidence type="ECO:0000256" key="6">
    <source>
        <dbReference type="ARBA" id="ARBA00023125"/>
    </source>
</evidence>
<dbReference type="Pfam" id="PF00488">
    <property type="entry name" value="MutS_V"/>
    <property type="match status" value="1"/>
</dbReference>
<dbReference type="GO" id="GO:0005829">
    <property type="term" value="C:cytosol"/>
    <property type="evidence" value="ECO:0007669"/>
    <property type="project" value="TreeGrafter"/>
</dbReference>
<dbReference type="Pfam" id="PF05188">
    <property type="entry name" value="MutS_II"/>
    <property type="match status" value="1"/>
</dbReference>
<dbReference type="Gene3D" id="3.40.1170.10">
    <property type="entry name" value="DNA repair protein MutS, domain I"/>
    <property type="match status" value="1"/>
</dbReference>
<evidence type="ECO:0000256" key="1">
    <source>
        <dbReference type="ARBA" id="ARBA00006271"/>
    </source>
</evidence>
<dbReference type="GO" id="GO:0003684">
    <property type="term" value="F:damaged DNA binding"/>
    <property type="evidence" value="ECO:0007669"/>
    <property type="project" value="UniProtKB-UniRule"/>
</dbReference>
<keyword evidence="4 9" id="KW-0227">DNA damage</keyword>
<dbReference type="SUPFAM" id="SSF48334">
    <property type="entry name" value="DNA repair protein MutS, domain III"/>
    <property type="match status" value="1"/>
</dbReference>
<keyword evidence="7 9" id="KW-0234">DNA repair</keyword>
<keyword evidence="17" id="KW-1185">Reference proteome</keyword>
<keyword evidence="6 9" id="KW-0238">DNA-binding</keyword>
<dbReference type="Gene3D" id="1.10.1420.10">
    <property type="match status" value="2"/>
</dbReference>
<dbReference type="PROSITE" id="PS00486">
    <property type="entry name" value="DNA_MISMATCH_REPAIR_2"/>
    <property type="match status" value="1"/>
</dbReference>
<evidence type="ECO:0000256" key="11">
    <source>
        <dbReference type="SAM" id="Coils"/>
    </source>
</evidence>
<dbReference type="SUPFAM" id="SSF53150">
    <property type="entry name" value="DNA repair protein MutS, domain II"/>
    <property type="match status" value="1"/>
</dbReference>
<dbReference type="GO" id="GO:0006298">
    <property type="term" value="P:mismatch repair"/>
    <property type="evidence" value="ECO:0007669"/>
    <property type="project" value="UniProtKB-UniRule"/>
</dbReference>
<dbReference type="GO" id="GO:0030983">
    <property type="term" value="F:mismatched DNA binding"/>
    <property type="evidence" value="ECO:0007669"/>
    <property type="project" value="InterPro"/>
</dbReference>
<evidence type="ECO:0000313" key="15">
    <source>
        <dbReference type="EMBL" id="UTY34679.1"/>
    </source>
</evidence>
<keyword evidence="3 9" id="KW-0547">Nucleotide-binding</keyword>
<evidence type="ECO:0000313" key="16">
    <source>
        <dbReference type="Proteomes" id="UP001058682"/>
    </source>
</evidence>
<dbReference type="Proteomes" id="UP001059401">
    <property type="component" value="Chromosome"/>
</dbReference>
<dbReference type="InterPro" id="IPR027417">
    <property type="entry name" value="P-loop_NTPase"/>
</dbReference>
<accession>A0AAE9MU23</accession>